<keyword evidence="1" id="KW-0732">Signal</keyword>
<sequence>MSHSRLTFMLSSFFLVSTVTAFASDTSDDSLFSLYQLNSRKSDSNSGNTSNGGGVYYDTEMIKVRLENTSDYLKVGTVFKYNPEDTPWYIKTGLSYLNEKIYGYDGSSDRVNQYGLTLGIGYKLTDTLYAEIGANRTDLHGTKIGSLFEVTDETTKRAYAELVKRLKGDFGVLDASVNIGRTYYEFADDENFVGFGMSYYPTSSSKISIFHNAEVRNHATSVTLSYEAFELAYRNLSDNAHRLMVGFKLQCTNIFDVSSCKIPTNIIPDISENDKFEQITFSSAAEIQTSKPNPIAFQCIKPTLDFNYNNLGLDASFDTVLGGSPMLGSLPVDENGCLIHNSDRLNYNYVYEGSDMFFGQTGNPQTVSMFQSMDWYGN</sequence>
<evidence type="ECO:0000313" key="3">
    <source>
        <dbReference type="Proteomes" id="UP000231638"/>
    </source>
</evidence>
<evidence type="ECO:0008006" key="4">
    <source>
        <dbReference type="Google" id="ProtNLM"/>
    </source>
</evidence>
<reference evidence="2 3" key="1">
    <citation type="journal article" date="2017" name="Front. Microbiol.">
        <title>Comparative Genomic Analysis of the Class Epsilonproteobacteria and Proposed Reclassification to Epsilonbacteraeota (phyl. nov.).</title>
        <authorList>
            <person name="Waite D.W."/>
            <person name="Vanwonterghem I."/>
            <person name="Rinke C."/>
            <person name="Parks D.H."/>
            <person name="Zhang Y."/>
            <person name="Takai K."/>
            <person name="Sievert S.M."/>
            <person name="Simon J."/>
            <person name="Campbell B.J."/>
            <person name="Hanson T.E."/>
            <person name="Woyke T."/>
            <person name="Klotz M.G."/>
            <person name="Hugenholtz P."/>
        </authorList>
    </citation>
    <scope>NUCLEOTIDE SEQUENCE [LARGE SCALE GENOMIC DNA]</scope>
    <source>
        <strain evidence="2">UBA11420</strain>
    </source>
</reference>
<evidence type="ECO:0000256" key="1">
    <source>
        <dbReference type="SAM" id="SignalP"/>
    </source>
</evidence>
<dbReference type="EMBL" id="DLUG01000101">
    <property type="protein sequence ID" value="DAB36635.1"/>
    <property type="molecule type" value="Genomic_DNA"/>
</dbReference>
<name>A0A2D3W9Q5_9BACT</name>
<feature type="signal peptide" evidence="1">
    <location>
        <begin position="1"/>
        <end position="23"/>
    </location>
</feature>
<evidence type="ECO:0000313" key="2">
    <source>
        <dbReference type="EMBL" id="DAB36635.1"/>
    </source>
</evidence>
<protein>
    <recommendedName>
        <fullName evidence="4">DUF5723 domain-containing protein</fullName>
    </recommendedName>
</protein>
<dbReference type="Proteomes" id="UP000231638">
    <property type="component" value="Unassembled WGS sequence"/>
</dbReference>
<proteinExistence type="predicted"/>
<gene>
    <name evidence="2" type="ORF">CFH80_03810</name>
</gene>
<accession>A0A2D3W9Q5</accession>
<dbReference type="AlphaFoldDB" id="A0A2D3W9Q5"/>
<organism evidence="2 3">
    <name type="scientific">Sulfurospirillum cavolei</name>
    <dbReference type="NCBI Taxonomy" id="366522"/>
    <lineage>
        <taxon>Bacteria</taxon>
        <taxon>Pseudomonadati</taxon>
        <taxon>Campylobacterota</taxon>
        <taxon>Epsilonproteobacteria</taxon>
        <taxon>Campylobacterales</taxon>
        <taxon>Sulfurospirillaceae</taxon>
        <taxon>Sulfurospirillum</taxon>
    </lineage>
</organism>
<feature type="chain" id="PRO_5013891472" description="DUF5723 domain-containing protein" evidence="1">
    <location>
        <begin position="24"/>
        <end position="378"/>
    </location>
</feature>
<comment type="caution">
    <text evidence="2">The sequence shown here is derived from an EMBL/GenBank/DDBJ whole genome shotgun (WGS) entry which is preliminary data.</text>
</comment>